<dbReference type="AlphaFoldDB" id="A0A0G0MIK5"/>
<dbReference type="STRING" id="1618574.UT24_C0016G0065"/>
<comment type="caution">
    <text evidence="2">The sequence shown here is derived from an EMBL/GenBank/DDBJ whole genome shotgun (WGS) entry which is preliminary data.</text>
</comment>
<reference evidence="2 3" key="1">
    <citation type="journal article" date="2015" name="Nature">
        <title>rRNA introns, odd ribosomes, and small enigmatic genomes across a large radiation of phyla.</title>
        <authorList>
            <person name="Brown C.T."/>
            <person name="Hug L.A."/>
            <person name="Thomas B.C."/>
            <person name="Sharon I."/>
            <person name="Castelle C.J."/>
            <person name="Singh A."/>
            <person name="Wilkins M.J."/>
            <person name="Williams K.H."/>
            <person name="Banfield J.F."/>
        </authorList>
    </citation>
    <scope>NUCLEOTIDE SEQUENCE [LARGE SCALE GENOMIC DNA]</scope>
</reference>
<accession>A0A0G0MIK5</accession>
<name>A0A0G0MIK5_9BACT</name>
<dbReference type="EMBL" id="LBWB01000016">
    <property type="protein sequence ID" value="KKR00176.1"/>
    <property type="molecule type" value="Genomic_DNA"/>
</dbReference>
<feature type="compositionally biased region" description="Polar residues" evidence="1">
    <location>
        <begin position="59"/>
        <end position="82"/>
    </location>
</feature>
<feature type="region of interest" description="Disordered" evidence="1">
    <location>
        <begin position="1"/>
        <end position="20"/>
    </location>
</feature>
<protein>
    <submittedName>
        <fullName evidence="2">Uncharacterized protein</fullName>
    </submittedName>
</protein>
<evidence type="ECO:0000313" key="3">
    <source>
        <dbReference type="Proteomes" id="UP000033881"/>
    </source>
</evidence>
<gene>
    <name evidence="2" type="ORF">UT24_C0016G0065</name>
</gene>
<dbReference type="Proteomes" id="UP000033881">
    <property type="component" value="Unassembled WGS sequence"/>
</dbReference>
<sequence>MSNQTAFTQDTTNQTTFSQGDRWGRYKYGGLRGLRLKYGGRVTGARYKYGGRNPKDSHATFTGQTINQSSYTGVTAPQTSWT</sequence>
<feature type="region of interest" description="Disordered" evidence="1">
    <location>
        <begin position="49"/>
        <end position="82"/>
    </location>
</feature>
<proteinExistence type="predicted"/>
<evidence type="ECO:0000313" key="2">
    <source>
        <dbReference type="EMBL" id="KKR00176.1"/>
    </source>
</evidence>
<evidence type="ECO:0000256" key="1">
    <source>
        <dbReference type="SAM" id="MobiDB-lite"/>
    </source>
</evidence>
<feature type="compositionally biased region" description="Low complexity" evidence="1">
    <location>
        <begin position="1"/>
        <end position="19"/>
    </location>
</feature>
<organism evidence="2 3">
    <name type="scientific">Candidatus Woesebacteria bacterium GW2011_GWB1_39_12</name>
    <dbReference type="NCBI Taxonomy" id="1618574"/>
    <lineage>
        <taxon>Bacteria</taxon>
        <taxon>Candidatus Woeseibacteriota</taxon>
    </lineage>
</organism>